<dbReference type="EMBL" id="JBHPBY010000003">
    <property type="protein sequence ID" value="MFC1848668.1"/>
    <property type="molecule type" value="Genomic_DNA"/>
</dbReference>
<organism evidence="2 3">
    <name type="scientific">candidate division CSSED10-310 bacterium</name>
    <dbReference type="NCBI Taxonomy" id="2855610"/>
    <lineage>
        <taxon>Bacteria</taxon>
        <taxon>Bacteria division CSSED10-310</taxon>
    </lineage>
</organism>
<name>A0ABV6YRI9_UNCC1</name>
<accession>A0ABV6YRI9</accession>
<sequence>MLRIFRLLVKEHQRQISDYNIYRVGFHYLYFMLLIILCGWIGCKPDEKTTPHILTPTRAAVPSQEIIIWDDGNIEVSPKNAVQVGSRHTWTILFSTRKEIIKSTGSILFIVTPFWGWTVPQCDDKQYPGYTSVSCSNSNINIRAITATRNVIHISFSGSHFKPGDILTIHYGDTSDGQYPSARAAVDRYAETAPAFYFKVDPEGSGIYKLVPDSPPVQTVSLPEVILYGAAPTLVQKGKQFEIKVAAFDSLGNLNTRYSGQLTIRDRIEDISHRARIFQKDGGTVQVPFSLTTPGWHHLILVTESTGAQTPINPIICLENLPGMKLYWGDIHGHSAISDGSASPEEYFTYARDAVGLDFCALTDHDFHGFKPLVGEHWALIKKTISQFHQAKSFVIFLGYEWTSWTYGHRNVYYPTMRGDVFGFNRPESDELPELWKLIEPFGGCTIPHHVAGGPIPADWNFHRPQQEWMVEISSVHGSSESWGAPAFIYNPQQGRSVVDALLKGYRLGIMASSDSHDGHPGAHPKTGEIRGLIALRAPELTRETLWHSLQSGRYYGTSGVRIYLEFSINGHPMGSVVTKSVTEDKKIRAFAVGQQYVESMVLVKNGQIIAAAPGTDFEVTLFHRDQEPSSGEDFYYVRVIQMDGQMAWSSPIWFKQSNR</sequence>
<keyword evidence="1" id="KW-0812">Transmembrane</keyword>
<keyword evidence="3" id="KW-1185">Reference proteome</keyword>
<feature type="transmembrane region" description="Helical" evidence="1">
    <location>
        <begin position="21"/>
        <end position="42"/>
    </location>
</feature>
<evidence type="ECO:0000313" key="2">
    <source>
        <dbReference type="EMBL" id="MFC1848668.1"/>
    </source>
</evidence>
<proteinExistence type="predicted"/>
<dbReference type="InterPro" id="IPR016195">
    <property type="entry name" value="Pol/histidinol_Pase-like"/>
</dbReference>
<reference evidence="2 3" key="1">
    <citation type="submission" date="2024-09" db="EMBL/GenBank/DDBJ databases">
        <title>Laminarin stimulates single cell rates of sulfate reduction while oxygen inhibits transcriptomic activity in coastal marine sediment.</title>
        <authorList>
            <person name="Lindsay M."/>
            <person name="Orcutt B."/>
            <person name="Emerson D."/>
            <person name="Stepanauskas R."/>
            <person name="D'Angelo T."/>
        </authorList>
    </citation>
    <scope>NUCLEOTIDE SEQUENCE [LARGE SCALE GENOMIC DNA]</scope>
    <source>
        <strain evidence="2">SAG AM-311-K15</strain>
    </source>
</reference>
<protein>
    <submittedName>
        <fullName evidence="2">CehA/McbA family metallohydrolase</fullName>
    </submittedName>
</protein>
<dbReference type="SUPFAM" id="SSF89550">
    <property type="entry name" value="PHP domain-like"/>
    <property type="match status" value="1"/>
</dbReference>
<evidence type="ECO:0000313" key="3">
    <source>
        <dbReference type="Proteomes" id="UP001594351"/>
    </source>
</evidence>
<dbReference type="Proteomes" id="UP001594351">
    <property type="component" value="Unassembled WGS sequence"/>
</dbReference>
<evidence type="ECO:0000256" key="1">
    <source>
        <dbReference type="SAM" id="Phobius"/>
    </source>
</evidence>
<dbReference type="Gene3D" id="3.20.20.140">
    <property type="entry name" value="Metal-dependent hydrolases"/>
    <property type="match status" value="1"/>
</dbReference>
<comment type="caution">
    <text evidence="2">The sequence shown here is derived from an EMBL/GenBank/DDBJ whole genome shotgun (WGS) entry which is preliminary data.</text>
</comment>
<keyword evidence="1" id="KW-1133">Transmembrane helix</keyword>
<dbReference type="NCBIfam" id="NF038032">
    <property type="entry name" value="CehA_McbA_metalo"/>
    <property type="match status" value="1"/>
</dbReference>
<gene>
    <name evidence="2" type="ORF">ACFL27_00530</name>
</gene>
<keyword evidence="1" id="KW-0472">Membrane</keyword>